<organism evidence="8 9">
    <name type="scientific">Romanomermis culicivorax</name>
    <name type="common">Nematode worm</name>
    <dbReference type="NCBI Taxonomy" id="13658"/>
    <lineage>
        <taxon>Eukaryota</taxon>
        <taxon>Metazoa</taxon>
        <taxon>Ecdysozoa</taxon>
        <taxon>Nematoda</taxon>
        <taxon>Enoplea</taxon>
        <taxon>Dorylaimia</taxon>
        <taxon>Mermithida</taxon>
        <taxon>Mermithoidea</taxon>
        <taxon>Mermithidae</taxon>
        <taxon>Romanomermis</taxon>
    </lineage>
</organism>
<protein>
    <submittedName>
        <fullName evidence="9">Cytochrome P450</fullName>
    </submittedName>
</protein>
<feature type="compositionally biased region" description="Basic residues" evidence="7">
    <location>
        <begin position="322"/>
        <end position="336"/>
    </location>
</feature>
<dbReference type="InterPro" id="IPR002401">
    <property type="entry name" value="Cyt_P450_E_grp-I"/>
</dbReference>
<evidence type="ECO:0000313" key="8">
    <source>
        <dbReference type="Proteomes" id="UP000887565"/>
    </source>
</evidence>
<dbReference type="PANTHER" id="PTHR24289">
    <property type="entry name" value="STEROID 17-ALPHA-HYDROXYLASE/17,20 LYASE"/>
    <property type="match status" value="1"/>
</dbReference>
<evidence type="ECO:0000256" key="1">
    <source>
        <dbReference type="ARBA" id="ARBA00010617"/>
    </source>
</evidence>
<dbReference type="InterPro" id="IPR036396">
    <property type="entry name" value="Cyt_P450_sf"/>
</dbReference>
<dbReference type="OMA" id="KEHEDNC"/>
<keyword evidence="3" id="KW-0479">Metal-binding</keyword>
<dbReference type="WBParaSite" id="nRc.2.0.1.t06720-RA">
    <property type="protein sequence ID" value="nRc.2.0.1.t06720-RA"/>
    <property type="gene ID" value="nRc.2.0.1.g06720"/>
</dbReference>
<evidence type="ECO:0000256" key="2">
    <source>
        <dbReference type="ARBA" id="ARBA00022617"/>
    </source>
</evidence>
<dbReference type="GO" id="GO:0042448">
    <property type="term" value="P:progesterone metabolic process"/>
    <property type="evidence" value="ECO:0007669"/>
    <property type="project" value="TreeGrafter"/>
</dbReference>
<feature type="compositionally biased region" description="Basic residues" evidence="7">
    <location>
        <begin position="283"/>
        <end position="301"/>
    </location>
</feature>
<evidence type="ECO:0000256" key="6">
    <source>
        <dbReference type="ARBA" id="ARBA00023033"/>
    </source>
</evidence>
<keyword evidence="6" id="KW-0503">Monooxygenase</keyword>
<name>A0A915HY15_ROMCU</name>
<keyword evidence="8" id="KW-1185">Reference proteome</keyword>
<dbReference type="PANTHER" id="PTHR24289:SF1">
    <property type="entry name" value="STEROID 17-ALPHA-HYDROXYLASE_17,20 LYASE"/>
    <property type="match status" value="1"/>
</dbReference>
<proteinExistence type="inferred from homology"/>
<feature type="compositionally biased region" description="Basic and acidic residues" evidence="7">
    <location>
        <begin position="352"/>
        <end position="367"/>
    </location>
</feature>
<evidence type="ECO:0000313" key="9">
    <source>
        <dbReference type="WBParaSite" id="nRc.2.0.1.t06720-RA"/>
    </source>
</evidence>
<dbReference type="InterPro" id="IPR001128">
    <property type="entry name" value="Cyt_P450"/>
</dbReference>
<dbReference type="Gene3D" id="1.10.630.10">
    <property type="entry name" value="Cytochrome P450"/>
    <property type="match status" value="1"/>
</dbReference>
<sequence>MITVILFLFFLLFILLSWKNKKFFTRSISQHEQHVQQNLLPGPICIPFLGYLPLFFTRKRTYEKLAEMSADYGPIFQLKLGVRKVIVVNNLEWIKKAMNDWSFADRPDLPTMKAIQEQDGDDFHRFTFMNADCRWKFYRKNSAKALSLFSSSKNSRLQALVEQGCRSLWQDIEKNGAQGEPYYVKNSVFECVAGIIGAVNFGLNFDRNDPLMKEIVGFTERSTEFVKFASFVDYFPFCKFLLKHKLEKLQQNGQPVNKLIDQHLKNHHFDPENVGDVADALYQRKRNEKKTRKKDRTKKNKQLRENKTANINRRKENEQKRTKGKKKKRNLKQKKNKEKEKQNERKKKKNVKKLEIRKRNERKAKEIKNKKRKQEKNPTKESKRERKQTKK</sequence>
<evidence type="ECO:0000256" key="5">
    <source>
        <dbReference type="ARBA" id="ARBA00023004"/>
    </source>
</evidence>
<dbReference type="GO" id="GO:0004508">
    <property type="term" value="F:steroid 17-alpha-monooxygenase activity"/>
    <property type="evidence" value="ECO:0007669"/>
    <property type="project" value="TreeGrafter"/>
</dbReference>
<evidence type="ECO:0000256" key="3">
    <source>
        <dbReference type="ARBA" id="ARBA00022723"/>
    </source>
</evidence>
<dbReference type="PRINTS" id="PR00463">
    <property type="entry name" value="EP450I"/>
</dbReference>
<dbReference type="AlphaFoldDB" id="A0A915HY15"/>
<feature type="region of interest" description="Disordered" evidence="7">
    <location>
        <begin position="283"/>
        <end position="391"/>
    </location>
</feature>
<keyword evidence="2" id="KW-0349">Heme</keyword>
<dbReference type="GO" id="GO:0042446">
    <property type="term" value="P:hormone biosynthetic process"/>
    <property type="evidence" value="ECO:0007669"/>
    <property type="project" value="TreeGrafter"/>
</dbReference>
<dbReference type="Proteomes" id="UP000887565">
    <property type="component" value="Unplaced"/>
</dbReference>
<accession>A0A915HY15</accession>
<evidence type="ECO:0000256" key="7">
    <source>
        <dbReference type="SAM" id="MobiDB-lite"/>
    </source>
</evidence>
<dbReference type="GO" id="GO:0020037">
    <property type="term" value="F:heme binding"/>
    <property type="evidence" value="ECO:0007669"/>
    <property type="project" value="InterPro"/>
</dbReference>
<feature type="compositionally biased region" description="Basic and acidic residues" evidence="7">
    <location>
        <begin position="375"/>
        <end position="384"/>
    </location>
</feature>
<keyword evidence="4" id="KW-0560">Oxidoreductase</keyword>
<evidence type="ECO:0000256" key="4">
    <source>
        <dbReference type="ARBA" id="ARBA00023002"/>
    </source>
</evidence>
<comment type="similarity">
    <text evidence="1">Belongs to the cytochrome P450 family.</text>
</comment>
<dbReference type="Pfam" id="PF00067">
    <property type="entry name" value="p450"/>
    <property type="match status" value="1"/>
</dbReference>
<reference evidence="9" key="1">
    <citation type="submission" date="2022-11" db="UniProtKB">
        <authorList>
            <consortium name="WormBaseParasite"/>
        </authorList>
    </citation>
    <scope>IDENTIFICATION</scope>
</reference>
<keyword evidence="5" id="KW-0408">Iron</keyword>
<dbReference type="SUPFAM" id="SSF48264">
    <property type="entry name" value="Cytochrome P450"/>
    <property type="match status" value="1"/>
</dbReference>
<dbReference type="GO" id="GO:0005506">
    <property type="term" value="F:iron ion binding"/>
    <property type="evidence" value="ECO:0007669"/>
    <property type="project" value="InterPro"/>
</dbReference>
<feature type="compositionally biased region" description="Basic and acidic residues" evidence="7">
    <location>
        <begin position="302"/>
        <end position="321"/>
    </location>
</feature>